<keyword evidence="9 12" id="KW-0949">S-adenosyl-L-methionine</keyword>
<dbReference type="PANTHER" id="PTHR30027">
    <property type="entry name" value="RIBOSOMAL RNA SMALL SUBUNIT METHYLTRANSFERASE E"/>
    <property type="match status" value="1"/>
</dbReference>
<dbReference type="GO" id="GO:0070042">
    <property type="term" value="F:rRNA (uridine-N3-)-methyltransferase activity"/>
    <property type="evidence" value="ECO:0007669"/>
    <property type="project" value="TreeGrafter"/>
</dbReference>
<dbReference type="Gene3D" id="3.40.1280.10">
    <property type="match status" value="1"/>
</dbReference>
<evidence type="ECO:0000256" key="2">
    <source>
        <dbReference type="ARBA" id="ARBA00005528"/>
    </source>
</evidence>
<dbReference type="PANTHER" id="PTHR30027:SF3">
    <property type="entry name" value="16S RRNA (URACIL(1498)-N(3))-METHYLTRANSFERASE"/>
    <property type="match status" value="1"/>
</dbReference>
<dbReference type="EMBL" id="JACIIZ010000001">
    <property type="protein sequence ID" value="MBB6249684.1"/>
    <property type="molecule type" value="Genomic_DNA"/>
</dbReference>
<comment type="subcellular location">
    <subcellularLocation>
        <location evidence="1 12">Cytoplasm</location>
    </subcellularLocation>
</comment>
<dbReference type="InterPro" id="IPR046887">
    <property type="entry name" value="RsmE_PUA-like"/>
</dbReference>
<dbReference type="InterPro" id="IPR006700">
    <property type="entry name" value="RsmE"/>
</dbReference>
<keyword evidence="6 12" id="KW-0698">rRNA processing</keyword>
<evidence type="ECO:0000256" key="10">
    <source>
        <dbReference type="ARBA" id="ARBA00025699"/>
    </source>
</evidence>
<dbReference type="AlphaFoldDB" id="A0A7X0AVY7"/>
<evidence type="ECO:0000256" key="1">
    <source>
        <dbReference type="ARBA" id="ARBA00004496"/>
    </source>
</evidence>
<dbReference type="PIRSF" id="PIRSF015601">
    <property type="entry name" value="MTase_slr0722"/>
    <property type="match status" value="1"/>
</dbReference>
<comment type="similarity">
    <text evidence="2 12">Belongs to the RNA methyltransferase RsmE family.</text>
</comment>
<feature type="domain" description="Ribosomal RNA small subunit methyltransferase E PUA-like" evidence="14">
    <location>
        <begin position="23"/>
        <end position="68"/>
    </location>
</feature>
<evidence type="ECO:0000256" key="5">
    <source>
        <dbReference type="ARBA" id="ARBA00022490"/>
    </source>
</evidence>
<dbReference type="SUPFAM" id="SSF88697">
    <property type="entry name" value="PUA domain-like"/>
    <property type="match status" value="1"/>
</dbReference>
<keyword evidence="8 12" id="KW-0808">Transferase</keyword>
<keyword evidence="7 12" id="KW-0489">Methyltransferase</keyword>
<dbReference type="NCBIfam" id="NF008696">
    <property type="entry name" value="PRK11713.3-5"/>
    <property type="match status" value="1"/>
</dbReference>
<dbReference type="RefSeq" id="WP_184796639.1">
    <property type="nucleotide sequence ID" value="NZ_JACIIZ010000001.1"/>
</dbReference>
<dbReference type="InterPro" id="IPR029028">
    <property type="entry name" value="Alpha/beta_knot_MTases"/>
</dbReference>
<keyword evidence="16" id="KW-1185">Reference proteome</keyword>
<dbReference type="Pfam" id="PF04452">
    <property type="entry name" value="Methyltrans_RNA"/>
    <property type="match status" value="1"/>
</dbReference>
<dbReference type="Proteomes" id="UP000539175">
    <property type="component" value="Unassembled WGS sequence"/>
</dbReference>
<dbReference type="InterPro" id="IPR015947">
    <property type="entry name" value="PUA-like_sf"/>
</dbReference>
<accession>A0A7X0AVY7</accession>
<evidence type="ECO:0000256" key="11">
    <source>
        <dbReference type="ARBA" id="ARBA00047944"/>
    </source>
</evidence>
<comment type="catalytic activity">
    <reaction evidence="11 12">
        <text>uridine(1498) in 16S rRNA + S-adenosyl-L-methionine = N(3)-methyluridine(1498) in 16S rRNA + S-adenosyl-L-homocysteine + H(+)</text>
        <dbReference type="Rhea" id="RHEA:42920"/>
        <dbReference type="Rhea" id="RHEA-COMP:10283"/>
        <dbReference type="Rhea" id="RHEA-COMP:10284"/>
        <dbReference type="ChEBI" id="CHEBI:15378"/>
        <dbReference type="ChEBI" id="CHEBI:57856"/>
        <dbReference type="ChEBI" id="CHEBI:59789"/>
        <dbReference type="ChEBI" id="CHEBI:65315"/>
        <dbReference type="ChEBI" id="CHEBI:74502"/>
        <dbReference type="EC" id="2.1.1.193"/>
    </reaction>
</comment>
<dbReference type="EC" id="2.1.1.193" evidence="3 12"/>
<proteinExistence type="inferred from homology"/>
<dbReference type="CDD" id="cd18084">
    <property type="entry name" value="RsmE-like"/>
    <property type="match status" value="1"/>
</dbReference>
<comment type="function">
    <text evidence="10 12">Specifically methylates the N3 position of the uracil ring of uridine 1498 (m3U1498) in 16S rRNA. Acts on the fully assembled 30S ribosomal subunit.</text>
</comment>
<evidence type="ECO:0000259" key="14">
    <source>
        <dbReference type="Pfam" id="PF20260"/>
    </source>
</evidence>
<dbReference type="InterPro" id="IPR029026">
    <property type="entry name" value="tRNA_m1G_MTases_N"/>
</dbReference>
<sequence>MADRPRTRLHIDAPFAAGQSAALSGDQAHYLRGVLRQTPGDRLLAFNEAGGEWLADIATLAKSAGTVTLLEQVRAPAAAGPDIWLLFAPLKGGRTEYVVEKATELGAARLCPVLTRRGDVPRVNLDRLRANAVEAAEQCERLSVPVVEPLADLAAVLARWPADPLTQDRPLFVAAETGAARPLAAAVTAATASGGKAAFLVGPEGGFHPDELDRLAKTPFVVPVGLGPRILRADTAAFAVLAVWQALTGDWTAAPGEDARPPFR</sequence>
<evidence type="ECO:0000256" key="4">
    <source>
        <dbReference type="ARBA" id="ARBA00013673"/>
    </source>
</evidence>
<evidence type="ECO:0000313" key="16">
    <source>
        <dbReference type="Proteomes" id="UP000539175"/>
    </source>
</evidence>
<keyword evidence="5 12" id="KW-0963">Cytoplasm</keyword>
<dbReference type="GO" id="GO:0070475">
    <property type="term" value="P:rRNA base methylation"/>
    <property type="evidence" value="ECO:0007669"/>
    <property type="project" value="TreeGrafter"/>
</dbReference>
<evidence type="ECO:0000313" key="15">
    <source>
        <dbReference type="EMBL" id="MBB6249684.1"/>
    </source>
</evidence>
<evidence type="ECO:0000256" key="3">
    <source>
        <dbReference type="ARBA" id="ARBA00012328"/>
    </source>
</evidence>
<protein>
    <recommendedName>
        <fullName evidence="4 12">Ribosomal RNA small subunit methyltransferase E</fullName>
        <ecNumber evidence="3 12">2.1.1.193</ecNumber>
    </recommendedName>
</protein>
<dbReference type="SUPFAM" id="SSF75217">
    <property type="entry name" value="alpha/beta knot"/>
    <property type="match status" value="1"/>
</dbReference>
<dbReference type="Gene3D" id="2.40.240.20">
    <property type="entry name" value="Hypothetical PUA domain-like, domain 1"/>
    <property type="match status" value="1"/>
</dbReference>
<feature type="domain" description="Ribosomal RNA small subunit methyltransferase E methyltransferase" evidence="13">
    <location>
        <begin position="82"/>
        <end position="245"/>
    </location>
</feature>
<evidence type="ECO:0000256" key="7">
    <source>
        <dbReference type="ARBA" id="ARBA00022603"/>
    </source>
</evidence>
<evidence type="ECO:0000256" key="9">
    <source>
        <dbReference type="ARBA" id="ARBA00022691"/>
    </source>
</evidence>
<name>A0A7X0AVY7_9PROT</name>
<dbReference type="NCBIfam" id="TIGR00046">
    <property type="entry name" value="RsmE family RNA methyltransferase"/>
    <property type="match status" value="1"/>
</dbReference>
<gene>
    <name evidence="15" type="ORF">FHS74_000217</name>
</gene>
<evidence type="ECO:0000256" key="12">
    <source>
        <dbReference type="PIRNR" id="PIRNR015601"/>
    </source>
</evidence>
<organism evidence="15 16">
    <name type="scientific">Nitrospirillum iridis</name>
    <dbReference type="NCBI Taxonomy" id="765888"/>
    <lineage>
        <taxon>Bacteria</taxon>
        <taxon>Pseudomonadati</taxon>
        <taxon>Pseudomonadota</taxon>
        <taxon>Alphaproteobacteria</taxon>
        <taxon>Rhodospirillales</taxon>
        <taxon>Azospirillaceae</taxon>
        <taxon>Nitrospirillum</taxon>
    </lineage>
</organism>
<comment type="caution">
    <text evidence="15">The sequence shown here is derived from an EMBL/GenBank/DDBJ whole genome shotgun (WGS) entry which is preliminary data.</text>
</comment>
<reference evidence="15 16" key="1">
    <citation type="submission" date="2020-08" db="EMBL/GenBank/DDBJ databases">
        <title>Genomic Encyclopedia of Type Strains, Phase IV (KMG-IV): sequencing the most valuable type-strain genomes for metagenomic binning, comparative biology and taxonomic classification.</title>
        <authorList>
            <person name="Goeker M."/>
        </authorList>
    </citation>
    <scope>NUCLEOTIDE SEQUENCE [LARGE SCALE GENOMIC DNA]</scope>
    <source>
        <strain evidence="15 16">DSM 22198</strain>
    </source>
</reference>
<evidence type="ECO:0000256" key="8">
    <source>
        <dbReference type="ARBA" id="ARBA00022679"/>
    </source>
</evidence>
<dbReference type="GO" id="GO:0005737">
    <property type="term" value="C:cytoplasm"/>
    <property type="evidence" value="ECO:0007669"/>
    <property type="project" value="UniProtKB-SubCell"/>
</dbReference>
<evidence type="ECO:0000259" key="13">
    <source>
        <dbReference type="Pfam" id="PF04452"/>
    </source>
</evidence>
<evidence type="ECO:0000256" key="6">
    <source>
        <dbReference type="ARBA" id="ARBA00022552"/>
    </source>
</evidence>
<dbReference type="InterPro" id="IPR046886">
    <property type="entry name" value="RsmE_MTase_dom"/>
</dbReference>
<dbReference type="Pfam" id="PF20260">
    <property type="entry name" value="PUA_4"/>
    <property type="match status" value="1"/>
</dbReference>